<dbReference type="InterPro" id="IPR043128">
    <property type="entry name" value="Rev_trsase/Diguanyl_cyclase"/>
</dbReference>
<name>A0A151CIA4_9BACT</name>
<dbReference type="InterPro" id="IPR000014">
    <property type="entry name" value="PAS"/>
</dbReference>
<dbReference type="OrthoDB" id="9759431at2"/>
<dbReference type="SMART" id="SM00052">
    <property type="entry name" value="EAL"/>
    <property type="match status" value="1"/>
</dbReference>
<feature type="transmembrane region" description="Helical" evidence="1">
    <location>
        <begin position="120"/>
        <end position="140"/>
    </location>
</feature>
<sequence length="772" mass="88247">MNEVIYDTSITFKERLDYDKLSFFYLSLPIILIGHILGALLLSAMEMTVVDLYSIGIWLLLNVIMFLYRFYHYTLFKKESEKNKLREAKLWLDRYYTNVLLSGIIWGSSALLLFPESDLFGQMILLLFLFAIGFSSLGVLATKRNLLLSYVMVMYGPIVWRLLFLEGELYLNIAYAIISLVLIMIIVANYYGKIINDSLEEREQFADIKASHDKLKERFFSLFERAPVGIYYYDEALQLQDVNLQFMEMNKVTDKDTLMNISLQDAIDDTRILEVHENVFKGKTGNYRGPFNILSGSKEDIYVDLSTVPMYNSVGEIAGGITIINDITSEVTAREKMMRSAYYDMLTNIPNRTLLMDKLKNLIEEKKPTDGLSALLFLDIDNFKKINTSVGHDIGDRILKIAAHKIEQVVGTDDTLARIGGDKFVILVPDVGTQEEGAQAFTTSYITAINQNFIQPLQVGGKDYHISFSIGAVLFADTDATAFDILKRAETAMYEAKKTTRGSTQFYQDSMSVQAREELMLENDIHKAIKNDEFVMYYQPQLNVETNEIIGAEALIRWMHPEKGLIMPDAFIPLAEESGIIIKLEEWIFDRICSDAKKLSEDMGGFNLHHIAINVSTIHFLEPHFVEKLMLLVKKHKVRPEWFELEITESGIMRNVEDAIQKIKELKDFGFTFSIDDFGTGYSSLSHLKELPVDVIKIDQSFVRNMNENDEMIIEAVVAIGQKFDLEVLAEGVESDKILEYLKDINCNTYQGYFAHTPIALDEFEALLKPKK</sequence>
<dbReference type="Pfam" id="PF00990">
    <property type="entry name" value="GGDEF"/>
    <property type="match status" value="1"/>
</dbReference>
<feature type="transmembrane region" description="Helical" evidence="1">
    <location>
        <begin position="147"/>
        <end position="163"/>
    </location>
</feature>
<dbReference type="CDD" id="cd01948">
    <property type="entry name" value="EAL"/>
    <property type="match status" value="1"/>
</dbReference>
<keyword evidence="1" id="KW-0812">Transmembrane</keyword>
<dbReference type="Pfam" id="PF00563">
    <property type="entry name" value="EAL"/>
    <property type="match status" value="1"/>
</dbReference>
<dbReference type="PROSITE" id="PS50887">
    <property type="entry name" value="GGDEF"/>
    <property type="match status" value="1"/>
</dbReference>
<dbReference type="InterPro" id="IPR035965">
    <property type="entry name" value="PAS-like_dom_sf"/>
</dbReference>
<dbReference type="InterPro" id="IPR001633">
    <property type="entry name" value="EAL_dom"/>
</dbReference>
<gene>
    <name evidence="5" type="ORF">AS592_12060</name>
</gene>
<dbReference type="InterPro" id="IPR029787">
    <property type="entry name" value="Nucleotide_cyclase"/>
</dbReference>
<dbReference type="InterPro" id="IPR052155">
    <property type="entry name" value="Biofilm_reg_signaling"/>
</dbReference>
<dbReference type="Proteomes" id="UP000075359">
    <property type="component" value="Unassembled WGS sequence"/>
</dbReference>
<evidence type="ECO:0000259" key="3">
    <source>
        <dbReference type="PROSITE" id="PS50883"/>
    </source>
</evidence>
<evidence type="ECO:0000256" key="1">
    <source>
        <dbReference type="SAM" id="Phobius"/>
    </source>
</evidence>
<accession>A0A151CIA4</accession>
<evidence type="ECO:0000259" key="2">
    <source>
        <dbReference type="PROSITE" id="PS50113"/>
    </source>
</evidence>
<dbReference type="InterPro" id="IPR035919">
    <property type="entry name" value="EAL_sf"/>
</dbReference>
<evidence type="ECO:0000259" key="4">
    <source>
        <dbReference type="PROSITE" id="PS50887"/>
    </source>
</evidence>
<dbReference type="InterPro" id="IPR000700">
    <property type="entry name" value="PAS-assoc_C"/>
</dbReference>
<keyword evidence="1" id="KW-0472">Membrane</keyword>
<evidence type="ECO:0000313" key="5">
    <source>
        <dbReference type="EMBL" id="KYJ87227.1"/>
    </source>
</evidence>
<dbReference type="NCBIfam" id="TIGR00254">
    <property type="entry name" value="GGDEF"/>
    <property type="match status" value="1"/>
</dbReference>
<dbReference type="PANTHER" id="PTHR44757">
    <property type="entry name" value="DIGUANYLATE CYCLASE DGCP"/>
    <property type="match status" value="1"/>
</dbReference>
<feature type="domain" description="PAC" evidence="2">
    <location>
        <begin position="287"/>
        <end position="339"/>
    </location>
</feature>
<feature type="transmembrane region" description="Helical" evidence="1">
    <location>
        <begin position="95"/>
        <end position="114"/>
    </location>
</feature>
<feature type="transmembrane region" description="Helical" evidence="1">
    <location>
        <begin position="169"/>
        <end position="192"/>
    </location>
</feature>
<reference evidence="5 6" key="1">
    <citation type="submission" date="2015-11" db="EMBL/GenBank/DDBJ databases">
        <title>Draft genome of Sulfurovum riftiae 1812E, a member of the Epsilonproteobacteria isolated from the tube of the deep-sea hydrothermal vent tubewom Riftia pachyptila.</title>
        <authorList>
            <person name="Vetriani C."/>
            <person name="Giovannelli D."/>
        </authorList>
    </citation>
    <scope>NUCLEOTIDE SEQUENCE [LARGE SCALE GENOMIC DNA]</scope>
    <source>
        <strain evidence="5 6">1812E</strain>
    </source>
</reference>
<feature type="transmembrane region" description="Helical" evidence="1">
    <location>
        <begin position="55"/>
        <end position="74"/>
    </location>
</feature>
<feature type="domain" description="EAL" evidence="3">
    <location>
        <begin position="518"/>
        <end position="772"/>
    </location>
</feature>
<dbReference type="STRING" id="1630136.AS592_12060"/>
<comment type="caution">
    <text evidence="5">The sequence shown here is derived from an EMBL/GenBank/DDBJ whole genome shotgun (WGS) entry which is preliminary data.</text>
</comment>
<dbReference type="Gene3D" id="3.30.450.20">
    <property type="entry name" value="PAS domain"/>
    <property type="match status" value="1"/>
</dbReference>
<dbReference type="PROSITE" id="PS50113">
    <property type="entry name" value="PAC"/>
    <property type="match status" value="1"/>
</dbReference>
<dbReference type="NCBIfam" id="TIGR00229">
    <property type="entry name" value="sensory_box"/>
    <property type="match status" value="1"/>
</dbReference>
<dbReference type="SMART" id="SM00267">
    <property type="entry name" value="GGDEF"/>
    <property type="match status" value="1"/>
</dbReference>
<dbReference type="PANTHER" id="PTHR44757:SF2">
    <property type="entry name" value="BIOFILM ARCHITECTURE MAINTENANCE PROTEIN MBAA"/>
    <property type="match status" value="1"/>
</dbReference>
<protein>
    <submittedName>
        <fullName evidence="5">PAS domain S-box protein</fullName>
    </submittedName>
</protein>
<dbReference type="SUPFAM" id="SSF55785">
    <property type="entry name" value="PYP-like sensor domain (PAS domain)"/>
    <property type="match status" value="1"/>
</dbReference>
<keyword evidence="1" id="KW-1133">Transmembrane helix</keyword>
<dbReference type="EMBL" id="LNKT01000003">
    <property type="protein sequence ID" value="KYJ87227.1"/>
    <property type="molecule type" value="Genomic_DNA"/>
</dbReference>
<dbReference type="SUPFAM" id="SSF55073">
    <property type="entry name" value="Nucleotide cyclase"/>
    <property type="match status" value="1"/>
</dbReference>
<feature type="transmembrane region" description="Helical" evidence="1">
    <location>
        <begin position="21"/>
        <end position="43"/>
    </location>
</feature>
<keyword evidence="6" id="KW-1185">Reference proteome</keyword>
<dbReference type="SUPFAM" id="SSF141868">
    <property type="entry name" value="EAL domain-like"/>
    <property type="match status" value="1"/>
</dbReference>
<dbReference type="PROSITE" id="PS50883">
    <property type="entry name" value="EAL"/>
    <property type="match status" value="1"/>
</dbReference>
<dbReference type="CDD" id="cd01949">
    <property type="entry name" value="GGDEF"/>
    <property type="match status" value="1"/>
</dbReference>
<proteinExistence type="predicted"/>
<dbReference type="InterPro" id="IPR000160">
    <property type="entry name" value="GGDEF_dom"/>
</dbReference>
<evidence type="ECO:0000313" key="6">
    <source>
        <dbReference type="Proteomes" id="UP000075359"/>
    </source>
</evidence>
<feature type="domain" description="GGDEF" evidence="4">
    <location>
        <begin position="371"/>
        <end position="509"/>
    </location>
</feature>
<dbReference type="Gene3D" id="3.20.20.450">
    <property type="entry name" value="EAL domain"/>
    <property type="match status" value="1"/>
</dbReference>
<dbReference type="RefSeq" id="WP_067329158.1">
    <property type="nucleotide sequence ID" value="NZ_LNKT01000003.1"/>
</dbReference>
<dbReference type="AlphaFoldDB" id="A0A151CIA4"/>
<dbReference type="Gene3D" id="3.30.70.270">
    <property type="match status" value="1"/>
</dbReference>
<organism evidence="5 6">
    <name type="scientific">Sulfurovum riftiae</name>
    <dbReference type="NCBI Taxonomy" id="1630136"/>
    <lineage>
        <taxon>Bacteria</taxon>
        <taxon>Pseudomonadati</taxon>
        <taxon>Campylobacterota</taxon>
        <taxon>Epsilonproteobacteria</taxon>
        <taxon>Campylobacterales</taxon>
        <taxon>Sulfurovaceae</taxon>
        <taxon>Sulfurovum</taxon>
    </lineage>
</organism>